<comment type="similarity">
    <text evidence="3 9 11">Belongs to the uracil-DNA glycosylase (UDG) superfamily. UNG family.</text>
</comment>
<dbReference type="EMBL" id="JBBYXI010000003">
    <property type="protein sequence ID" value="MEN3931149.1"/>
    <property type="molecule type" value="Genomic_DNA"/>
</dbReference>
<evidence type="ECO:0000256" key="9">
    <source>
        <dbReference type="HAMAP-Rule" id="MF_00148"/>
    </source>
</evidence>
<evidence type="ECO:0000256" key="1">
    <source>
        <dbReference type="ARBA" id="ARBA00001400"/>
    </source>
</evidence>
<evidence type="ECO:0000256" key="5">
    <source>
        <dbReference type="ARBA" id="ARBA00018429"/>
    </source>
</evidence>
<evidence type="ECO:0000259" key="12">
    <source>
        <dbReference type="SMART" id="SM00986"/>
    </source>
</evidence>
<dbReference type="Gene3D" id="3.40.470.10">
    <property type="entry name" value="Uracil-DNA glycosylase-like domain"/>
    <property type="match status" value="1"/>
</dbReference>
<evidence type="ECO:0000313" key="14">
    <source>
        <dbReference type="Proteomes" id="UP001418637"/>
    </source>
</evidence>
<dbReference type="InterPro" id="IPR036895">
    <property type="entry name" value="Uracil-DNA_glycosylase-like_sf"/>
</dbReference>
<protein>
    <recommendedName>
        <fullName evidence="5 9">Uracil-DNA glycosylase</fullName>
        <shortName evidence="9">UDG</shortName>
        <ecNumber evidence="4 9">3.2.2.27</ecNumber>
    </recommendedName>
</protein>
<evidence type="ECO:0000256" key="11">
    <source>
        <dbReference type="RuleBase" id="RU003780"/>
    </source>
</evidence>
<evidence type="ECO:0000256" key="7">
    <source>
        <dbReference type="ARBA" id="ARBA00022801"/>
    </source>
</evidence>
<dbReference type="SUPFAM" id="SSF52141">
    <property type="entry name" value="Uracil-DNA glycosylase-like"/>
    <property type="match status" value="1"/>
</dbReference>
<evidence type="ECO:0000256" key="6">
    <source>
        <dbReference type="ARBA" id="ARBA00022763"/>
    </source>
</evidence>
<dbReference type="NCBIfam" id="NF003589">
    <property type="entry name" value="PRK05254.1-2"/>
    <property type="match status" value="1"/>
</dbReference>
<comment type="catalytic activity">
    <reaction evidence="1 9 11">
        <text>Hydrolyzes single-stranded DNA or mismatched double-stranded DNA and polynucleotides, releasing free uracil.</text>
        <dbReference type="EC" id="3.2.2.27"/>
    </reaction>
</comment>
<dbReference type="HAMAP" id="MF_00148">
    <property type="entry name" value="UDG"/>
    <property type="match status" value="1"/>
</dbReference>
<gene>
    <name evidence="9 13" type="primary">ung</name>
    <name evidence="13" type="ORF">WJT86_08770</name>
</gene>
<comment type="function">
    <text evidence="2 9 11">Excises uracil residues from the DNA which can arise as a result of misincorporation of dUMP residues by DNA polymerase or due to deamination of cytosine.</text>
</comment>
<keyword evidence="13" id="KW-0326">Glycosidase</keyword>
<dbReference type="SMART" id="SM00986">
    <property type="entry name" value="UDG"/>
    <property type="match status" value="1"/>
</dbReference>
<organism evidence="13 14">
    <name type="scientific">Hohaiivirga grylli</name>
    <dbReference type="NCBI Taxonomy" id="3133970"/>
    <lineage>
        <taxon>Bacteria</taxon>
        <taxon>Pseudomonadati</taxon>
        <taxon>Pseudomonadota</taxon>
        <taxon>Alphaproteobacteria</taxon>
        <taxon>Hyphomicrobiales</taxon>
        <taxon>Methylobacteriaceae</taxon>
        <taxon>Hohaiivirga</taxon>
    </lineage>
</organism>
<sequence>MNQKPMSILHNLQNFLENPVTGEWKKLPFFQDGSAQRICEELDRRAAAGAEILPPPACIFNAFTLTPFSEVKVVILGQDPYPTPGDAHGLAFSYIGSRRIPASLKTILDEVGSDFRGEEKPERPSTGDLTPWAKQGVLLLNSALTVEAKAAGAHLKLGWAALTDQVIEKLSSEREAIVFLLWGGPARAKASLIDTRKHLVVESGHPSPLNRLRDFRKSRPFTKTNNWLQKHGLTPINWTI</sequence>
<evidence type="ECO:0000313" key="13">
    <source>
        <dbReference type="EMBL" id="MEN3931149.1"/>
    </source>
</evidence>
<dbReference type="EC" id="3.2.2.27" evidence="4 9"/>
<evidence type="ECO:0000256" key="10">
    <source>
        <dbReference type="PROSITE-ProRule" id="PRU10072"/>
    </source>
</evidence>
<keyword evidence="7 9" id="KW-0378">Hydrolase</keyword>
<keyword evidence="14" id="KW-1185">Reference proteome</keyword>
<dbReference type="NCBIfam" id="NF003592">
    <property type="entry name" value="PRK05254.1-5"/>
    <property type="match status" value="1"/>
</dbReference>
<proteinExistence type="inferred from homology"/>
<dbReference type="CDD" id="cd10027">
    <property type="entry name" value="UDG-F1-like"/>
    <property type="match status" value="1"/>
</dbReference>
<comment type="subcellular location">
    <subcellularLocation>
        <location evidence="9">Cytoplasm</location>
    </subcellularLocation>
</comment>
<dbReference type="InterPro" id="IPR005122">
    <property type="entry name" value="Uracil-DNA_glycosylase-like"/>
</dbReference>
<dbReference type="GO" id="GO:0004844">
    <property type="term" value="F:uracil DNA N-glycosylase activity"/>
    <property type="evidence" value="ECO:0007669"/>
    <property type="project" value="UniProtKB-EC"/>
</dbReference>
<keyword evidence="6 9" id="KW-0227">DNA damage</keyword>
<dbReference type="InterPro" id="IPR018085">
    <property type="entry name" value="Ura-DNA_Glyclase_AS"/>
</dbReference>
<evidence type="ECO:0000256" key="3">
    <source>
        <dbReference type="ARBA" id="ARBA00008184"/>
    </source>
</evidence>
<dbReference type="SMART" id="SM00987">
    <property type="entry name" value="UreE_C"/>
    <property type="match status" value="1"/>
</dbReference>
<name>A0ABV0BJL7_9HYPH</name>
<evidence type="ECO:0000256" key="4">
    <source>
        <dbReference type="ARBA" id="ARBA00012030"/>
    </source>
</evidence>
<dbReference type="Pfam" id="PF03167">
    <property type="entry name" value="UDG"/>
    <property type="match status" value="1"/>
</dbReference>
<dbReference type="PANTHER" id="PTHR11264">
    <property type="entry name" value="URACIL-DNA GLYCOSYLASE"/>
    <property type="match status" value="1"/>
</dbReference>
<dbReference type="InterPro" id="IPR002043">
    <property type="entry name" value="UDG_fam1"/>
</dbReference>
<evidence type="ECO:0000256" key="8">
    <source>
        <dbReference type="ARBA" id="ARBA00023204"/>
    </source>
</evidence>
<keyword evidence="9" id="KW-0963">Cytoplasm</keyword>
<dbReference type="NCBIfam" id="TIGR00628">
    <property type="entry name" value="ung"/>
    <property type="match status" value="1"/>
</dbReference>
<dbReference type="PANTHER" id="PTHR11264:SF0">
    <property type="entry name" value="URACIL-DNA GLYCOSYLASE"/>
    <property type="match status" value="1"/>
</dbReference>
<keyword evidence="8 9" id="KW-0234">DNA repair</keyword>
<dbReference type="Proteomes" id="UP001418637">
    <property type="component" value="Unassembled WGS sequence"/>
</dbReference>
<feature type="active site" description="Proton acceptor" evidence="9 10">
    <location>
        <position position="79"/>
    </location>
</feature>
<dbReference type="PROSITE" id="PS00130">
    <property type="entry name" value="U_DNA_GLYCOSYLASE"/>
    <property type="match status" value="1"/>
</dbReference>
<reference evidence="13 14" key="1">
    <citation type="submission" date="2024-04" db="EMBL/GenBank/DDBJ databases">
        <title>A novel species isolated from cricket.</title>
        <authorList>
            <person name="Wang H.-C."/>
        </authorList>
    </citation>
    <scope>NUCLEOTIDE SEQUENCE [LARGE SCALE GENOMIC DNA]</scope>
    <source>
        <strain evidence="13 14">WL0021</strain>
    </source>
</reference>
<dbReference type="NCBIfam" id="NF003588">
    <property type="entry name" value="PRK05254.1-1"/>
    <property type="match status" value="1"/>
</dbReference>
<comment type="caution">
    <text evidence="13">The sequence shown here is derived from an EMBL/GenBank/DDBJ whole genome shotgun (WGS) entry which is preliminary data.</text>
</comment>
<evidence type="ECO:0000256" key="2">
    <source>
        <dbReference type="ARBA" id="ARBA00002631"/>
    </source>
</evidence>
<feature type="domain" description="Uracil-DNA glycosylase-like" evidence="12">
    <location>
        <begin position="64"/>
        <end position="228"/>
    </location>
</feature>
<accession>A0ABV0BJL7</accession>